<dbReference type="Proteomes" id="UP000019487">
    <property type="component" value="Unassembled WGS sequence"/>
</dbReference>
<dbReference type="EMBL" id="AYSA01000392">
    <property type="protein sequence ID" value="ESZ92352.1"/>
    <property type="molecule type" value="Genomic_DNA"/>
</dbReference>
<protein>
    <submittedName>
        <fullName evidence="1">Uncharacterized protein</fullName>
    </submittedName>
</protein>
<dbReference type="HOGENOM" id="CLU_2062831_0_0_1"/>
<accession>W9C6H0</accession>
<proteinExistence type="predicted"/>
<sequence>MYSQISHQLLFSGAGAGATLRAKIDGNVVASKSSPSWAFHSDLRAKKHAFAKMFHDFRLNHRHIDRGVIAGSEYEKAGQRKNILCARGEIATDFLGVNSERTGTPGCIQKRGPCSEDDL</sequence>
<reference evidence="1 2" key="1">
    <citation type="journal article" date="2014" name="Genome Announc.">
        <title>Draft genome sequence of Sclerotinia borealis, a psychrophilic plant pathogenic fungus.</title>
        <authorList>
            <person name="Mardanov A.V."/>
            <person name="Beletsky A.V."/>
            <person name="Kadnikov V.V."/>
            <person name="Ignatov A.N."/>
            <person name="Ravin N.V."/>
        </authorList>
    </citation>
    <scope>NUCLEOTIDE SEQUENCE [LARGE SCALE GENOMIC DNA]</scope>
    <source>
        <strain evidence="2">F-4157</strain>
    </source>
</reference>
<gene>
    <name evidence="1" type="ORF">SBOR_7262</name>
</gene>
<dbReference type="AlphaFoldDB" id="W9C6H0"/>
<keyword evidence="2" id="KW-1185">Reference proteome</keyword>
<name>W9C6H0_SCLBF</name>
<evidence type="ECO:0000313" key="1">
    <source>
        <dbReference type="EMBL" id="ESZ92352.1"/>
    </source>
</evidence>
<comment type="caution">
    <text evidence="1">The sequence shown here is derived from an EMBL/GenBank/DDBJ whole genome shotgun (WGS) entry which is preliminary data.</text>
</comment>
<organism evidence="1 2">
    <name type="scientific">Sclerotinia borealis (strain F-4128)</name>
    <dbReference type="NCBI Taxonomy" id="1432307"/>
    <lineage>
        <taxon>Eukaryota</taxon>
        <taxon>Fungi</taxon>
        <taxon>Dikarya</taxon>
        <taxon>Ascomycota</taxon>
        <taxon>Pezizomycotina</taxon>
        <taxon>Leotiomycetes</taxon>
        <taxon>Helotiales</taxon>
        <taxon>Sclerotiniaceae</taxon>
        <taxon>Sclerotinia</taxon>
    </lineage>
</organism>
<evidence type="ECO:0000313" key="2">
    <source>
        <dbReference type="Proteomes" id="UP000019487"/>
    </source>
</evidence>